<protein>
    <submittedName>
        <fullName evidence="1">Poly-gamma-glutamate biosynthesis protein</fullName>
    </submittedName>
</protein>
<organism evidence="1 3">
    <name type="scientific">Clostridium botulinum</name>
    <dbReference type="NCBI Taxonomy" id="1491"/>
    <lineage>
        <taxon>Bacteria</taxon>
        <taxon>Bacillati</taxon>
        <taxon>Bacillota</taxon>
        <taxon>Clostridia</taxon>
        <taxon>Eubacteriales</taxon>
        <taxon>Clostridiaceae</taxon>
        <taxon>Clostridium</taxon>
    </lineage>
</organism>
<evidence type="ECO:0000313" key="1">
    <source>
        <dbReference type="EMBL" id="NFF70739.1"/>
    </source>
</evidence>
<evidence type="ECO:0000313" key="2">
    <source>
        <dbReference type="EMBL" id="NFU60045.1"/>
    </source>
</evidence>
<dbReference type="EMBL" id="SXDK01000008">
    <property type="protein sequence ID" value="NFU60045.1"/>
    <property type="molecule type" value="Genomic_DNA"/>
</dbReference>
<name>A0A9Q4XUI6_CLOBO</name>
<comment type="caution">
    <text evidence="1">The sequence shown here is derived from an EMBL/GenBank/DDBJ whole genome shotgun (WGS) entry which is preliminary data.</text>
</comment>
<dbReference type="Gene3D" id="2.170.15.10">
    <property type="entry name" value="Proaerolysin, chain A, domain 3"/>
    <property type="match status" value="1"/>
</dbReference>
<sequence length="295" mass="33113">MFTEVFNVIQDFSEEYLKLVESYCKKLVVESLDFKKFTIQSQVYNDLKEGKNNFEIIGALGIEPIGNPIFNSGETIYVGSTVLTNETNMDQKIRTESFSKDESLITTSKTTDGFKLGIKGGAKFSVRFFENGVEIYTEVSTEYNFSSEKTTTISQTQRLTVPSQEILVPAKSKIQVTAIFNRGFCTGQVLLKGLLRGKDKVNICVYDKYSGKLQYCLGDLVPFDRLAQEGNLPQFKSVPNSFNKETNTGEMEILGVGEYTSSLATNFIINLKQFHSKERGICKSCNYPAKTIFIS</sequence>
<accession>A0A9Q4XUI6</accession>
<dbReference type="CDD" id="cd20223">
    <property type="entry name" value="PFM_epsilon-toxin-like"/>
    <property type="match status" value="1"/>
</dbReference>
<evidence type="ECO:0000313" key="3">
    <source>
        <dbReference type="Proteomes" id="UP000481363"/>
    </source>
</evidence>
<dbReference type="Proteomes" id="UP000785180">
    <property type="component" value="Unassembled WGS sequence"/>
</dbReference>
<proteinExistence type="predicted"/>
<gene>
    <name evidence="1" type="ORF">FCV11_06505</name>
    <name evidence="2" type="ORF">FDF67_07530</name>
</gene>
<dbReference type="EMBL" id="SWNT01000008">
    <property type="protein sequence ID" value="NFF70739.1"/>
    <property type="molecule type" value="Genomic_DNA"/>
</dbReference>
<dbReference type="Proteomes" id="UP000481363">
    <property type="component" value="Unassembled WGS sequence"/>
</dbReference>
<dbReference type="Pfam" id="PF03318">
    <property type="entry name" value="ETX_MTX2"/>
    <property type="match status" value="1"/>
</dbReference>
<dbReference type="InterPro" id="IPR004991">
    <property type="entry name" value="Aerolysin-like"/>
</dbReference>
<dbReference type="SUPFAM" id="SSF56973">
    <property type="entry name" value="Aerolisin/ETX pore-forming domain"/>
    <property type="match status" value="1"/>
</dbReference>
<dbReference type="AlphaFoldDB" id="A0A9Q4XUI6"/>
<reference evidence="1 3" key="1">
    <citation type="submission" date="2019-04" db="EMBL/GenBank/DDBJ databases">
        <title>Genome sequencing of Clostridium botulinum Groups I-IV and Clostridium butyricum.</title>
        <authorList>
            <person name="Brunt J."/>
            <person name="Van Vliet A.H.M."/>
            <person name="Stringer S.C."/>
            <person name="Carter A.T."/>
            <person name="Peck M.W."/>
        </authorList>
    </citation>
    <scope>NUCLEOTIDE SEQUENCE [LARGE SCALE GENOMIC DNA]</scope>
    <source>
        <strain evidence="2">7221C</strain>
        <strain evidence="1 3">IFR 18/049</strain>
    </source>
</reference>